<reference evidence="2 4" key="2">
    <citation type="submission" date="2018-08" db="EMBL/GenBank/DDBJ databases">
        <title>A genome reference for cultivated species of the human gut microbiota.</title>
        <authorList>
            <person name="Zou Y."/>
            <person name="Xue W."/>
            <person name="Luo G."/>
        </authorList>
    </citation>
    <scope>NUCLEOTIDE SEQUENCE [LARGE SCALE GENOMIC DNA]</scope>
    <source>
        <strain evidence="2 4">AM12-20</strain>
    </source>
</reference>
<evidence type="ECO:0000313" key="1">
    <source>
        <dbReference type="EMBL" id="OSG85123.1"/>
    </source>
</evidence>
<evidence type="ECO:0000313" key="4">
    <source>
        <dbReference type="Proteomes" id="UP000284589"/>
    </source>
</evidence>
<protein>
    <submittedName>
        <fullName evidence="1">Uncharacterized protein</fullName>
    </submittedName>
</protein>
<reference evidence="1 3" key="1">
    <citation type="journal article" date="2016" name="Sci. Rep.">
        <title>Evaluation of genetic diversity among strains of the human gut commensal Bifidobacterium adolescentis.</title>
        <authorList>
            <person name="Duranti S."/>
            <person name="Milani C."/>
            <person name="Lugli G.A."/>
            <person name="Mancabelli L."/>
            <person name="Turroni F."/>
            <person name="Ferrario C."/>
            <person name="Mangifesta M."/>
            <person name="Viappiani A."/>
            <person name="Sanchez B."/>
            <person name="Margolles A."/>
            <person name="van Sinderen D."/>
            <person name="Ventura M."/>
        </authorList>
    </citation>
    <scope>NUCLEOTIDE SEQUENCE [LARGE SCALE GENOMIC DNA]</scope>
    <source>
        <strain evidence="1 3">487B</strain>
    </source>
</reference>
<dbReference type="Proteomes" id="UP000193377">
    <property type="component" value="Unassembled WGS sequence"/>
</dbReference>
<accession>A0A1X2YSH7</accession>
<name>A0A1X2YSH7_BIFAD</name>
<sequence length="65" mass="7824">MATGLFELTKWHETSTERGIGTRIHHLEKRFDAFDRRVSNGLRDGFERGCPYGRKRWKMRQNWAE</sequence>
<dbReference type="AlphaFoldDB" id="A0A1X2YSH7"/>
<gene>
    <name evidence="1" type="ORF">B0487_2244</name>
    <name evidence="2" type="ORF">DW139_07465</name>
</gene>
<dbReference type="EMBL" id="LNKD01000005">
    <property type="protein sequence ID" value="OSG85123.1"/>
    <property type="molecule type" value="Genomic_DNA"/>
</dbReference>
<dbReference type="EMBL" id="QRLP01000005">
    <property type="protein sequence ID" value="RHJ17011.1"/>
    <property type="molecule type" value="Genomic_DNA"/>
</dbReference>
<evidence type="ECO:0000313" key="3">
    <source>
        <dbReference type="Proteomes" id="UP000193377"/>
    </source>
</evidence>
<proteinExistence type="predicted"/>
<dbReference type="Proteomes" id="UP000284589">
    <property type="component" value="Unassembled WGS sequence"/>
</dbReference>
<comment type="caution">
    <text evidence="1">The sequence shown here is derived from an EMBL/GenBank/DDBJ whole genome shotgun (WGS) entry which is preliminary data.</text>
</comment>
<evidence type="ECO:0000313" key="2">
    <source>
        <dbReference type="EMBL" id="RHJ17011.1"/>
    </source>
</evidence>
<organism evidence="1 3">
    <name type="scientific">Bifidobacterium adolescentis</name>
    <dbReference type="NCBI Taxonomy" id="1680"/>
    <lineage>
        <taxon>Bacteria</taxon>
        <taxon>Bacillati</taxon>
        <taxon>Actinomycetota</taxon>
        <taxon>Actinomycetes</taxon>
        <taxon>Bifidobacteriales</taxon>
        <taxon>Bifidobacteriaceae</taxon>
        <taxon>Bifidobacterium</taxon>
    </lineage>
</organism>